<dbReference type="Gene3D" id="3.30.530.20">
    <property type="match status" value="1"/>
</dbReference>
<dbReference type="AlphaFoldDB" id="A0AAV3QQ31"/>
<organism evidence="2 3">
    <name type="scientific">Lithospermum erythrorhizon</name>
    <name type="common">Purple gromwell</name>
    <name type="synonym">Lithospermum officinale var. erythrorhizon</name>
    <dbReference type="NCBI Taxonomy" id="34254"/>
    <lineage>
        <taxon>Eukaryota</taxon>
        <taxon>Viridiplantae</taxon>
        <taxon>Streptophyta</taxon>
        <taxon>Embryophyta</taxon>
        <taxon>Tracheophyta</taxon>
        <taxon>Spermatophyta</taxon>
        <taxon>Magnoliopsida</taxon>
        <taxon>eudicotyledons</taxon>
        <taxon>Gunneridae</taxon>
        <taxon>Pentapetalae</taxon>
        <taxon>asterids</taxon>
        <taxon>lamiids</taxon>
        <taxon>Boraginales</taxon>
        <taxon>Boraginaceae</taxon>
        <taxon>Boraginoideae</taxon>
        <taxon>Lithospermeae</taxon>
        <taxon>Lithospermum</taxon>
    </lineage>
</organism>
<name>A0AAV3QQ31_LITER</name>
<dbReference type="Proteomes" id="UP001454036">
    <property type="component" value="Unassembled WGS sequence"/>
</dbReference>
<evidence type="ECO:0000313" key="2">
    <source>
        <dbReference type="EMBL" id="GAA0165077.1"/>
    </source>
</evidence>
<dbReference type="SMART" id="SM01037">
    <property type="entry name" value="Bet_v_1"/>
    <property type="match status" value="1"/>
</dbReference>
<keyword evidence="3" id="KW-1185">Reference proteome</keyword>
<dbReference type="PANTHER" id="PTHR31907">
    <property type="entry name" value="MLP-LIKE PROTEIN 423"/>
    <property type="match status" value="1"/>
</dbReference>
<gene>
    <name evidence="2" type="ORF">LIER_20572</name>
</gene>
<dbReference type="InterPro" id="IPR023393">
    <property type="entry name" value="START-like_dom_sf"/>
</dbReference>
<dbReference type="InterPro" id="IPR000916">
    <property type="entry name" value="Bet_v_I/MLP"/>
</dbReference>
<dbReference type="EMBL" id="BAABME010005245">
    <property type="protein sequence ID" value="GAA0165077.1"/>
    <property type="molecule type" value="Genomic_DNA"/>
</dbReference>
<reference evidence="2 3" key="1">
    <citation type="submission" date="2024-01" db="EMBL/GenBank/DDBJ databases">
        <title>The complete chloroplast genome sequence of Lithospermum erythrorhizon: insights into the phylogenetic relationship among Boraginaceae species and the maternal lineages of purple gromwells.</title>
        <authorList>
            <person name="Okada T."/>
            <person name="Watanabe K."/>
        </authorList>
    </citation>
    <scope>NUCLEOTIDE SEQUENCE [LARGE SCALE GENOMIC DNA]</scope>
</reference>
<comment type="caution">
    <text evidence="2">The sequence shown here is derived from an EMBL/GenBank/DDBJ whole genome shotgun (WGS) entry which is preliminary data.</text>
</comment>
<dbReference type="CDD" id="cd07816">
    <property type="entry name" value="Bet_v1-like"/>
    <property type="match status" value="1"/>
</dbReference>
<dbReference type="InterPro" id="IPR051761">
    <property type="entry name" value="MLP-like_ligand-binding"/>
</dbReference>
<evidence type="ECO:0000259" key="1">
    <source>
        <dbReference type="SMART" id="SM01037"/>
    </source>
</evidence>
<accession>A0AAV3QQ31</accession>
<proteinExistence type="predicted"/>
<dbReference type="Pfam" id="PF00407">
    <property type="entry name" value="Bet_v_1"/>
    <property type="match status" value="1"/>
</dbReference>
<dbReference type="GO" id="GO:0006952">
    <property type="term" value="P:defense response"/>
    <property type="evidence" value="ECO:0007669"/>
    <property type="project" value="InterPro"/>
</dbReference>
<dbReference type="SUPFAM" id="SSF55961">
    <property type="entry name" value="Bet v1-like"/>
    <property type="match status" value="1"/>
</dbReference>
<feature type="domain" description="Bet v I/Major latex protein" evidence="1">
    <location>
        <begin position="2"/>
        <end position="150"/>
    </location>
</feature>
<sequence>MGLTGKMVKQIEIRAGGDVIHELYCKNQTGVAKITPGKVHGCDLHHGQRGDHGSIICWDYTHEGKRKKAKQHVEPDYENNTTKFTMLEGDLMELYKTFVITLSVEKHGEKDLVTWTTEYEKLNEDVEDPASLMDFFAEMTKDIEAHHLPKPAEAEAGAEAVACA</sequence>
<protein>
    <recommendedName>
        <fullName evidence="1">Bet v I/Major latex protein domain-containing protein</fullName>
    </recommendedName>
</protein>
<evidence type="ECO:0000313" key="3">
    <source>
        <dbReference type="Proteomes" id="UP001454036"/>
    </source>
</evidence>